<dbReference type="Proteomes" id="UP001597361">
    <property type="component" value="Unassembled WGS sequence"/>
</dbReference>
<name>A0ABW4VP88_9BACT</name>
<organism evidence="2 3">
    <name type="scientific">Belliella marina</name>
    <dbReference type="NCBI Taxonomy" id="1644146"/>
    <lineage>
        <taxon>Bacteria</taxon>
        <taxon>Pseudomonadati</taxon>
        <taxon>Bacteroidota</taxon>
        <taxon>Cytophagia</taxon>
        <taxon>Cytophagales</taxon>
        <taxon>Cyclobacteriaceae</taxon>
        <taxon>Belliella</taxon>
    </lineage>
</organism>
<evidence type="ECO:0000313" key="2">
    <source>
        <dbReference type="EMBL" id="MFD2035501.1"/>
    </source>
</evidence>
<dbReference type="PANTHER" id="PTHR10151">
    <property type="entry name" value="ECTONUCLEOTIDE PYROPHOSPHATASE/PHOSPHODIESTERASE"/>
    <property type="match status" value="1"/>
</dbReference>
<dbReference type="InterPro" id="IPR017850">
    <property type="entry name" value="Alkaline_phosphatase_core_sf"/>
</dbReference>
<evidence type="ECO:0000313" key="3">
    <source>
        <dbReference type="Proteomes" id="UP001597361"/>
    </source>
</evidence>
<protein>
    <submittedName>
        <fullName evidence="2">Alkaline phosphatase family protein</fullName>
    </submittedName>
</protein>
<sequence>MKNPIIILLICLSIQHFANAQEIPEIKHVVLISIDGLRPEFYLDESWPAPNIQYMAKNGIAASGVDGVFPTATYTSHTSIISGKLPVNHGIYYNMDLDPETFRSQWFMEYKDVKTKTLWEKVREKGMTSAAFSWPVTAGAPIDYNIPEVWASEAPNDRTVAIRKWNNPSNLLEELEYNATGKLLAEDISLGFRVMDQNHSRMLGYVLRTYKPNLSTIHLVHTDGAQHKKGRESELIRQTLASVDQTVGHILESIERAGIADQTVVMVIGDHGFVDIHHAIQPNVLLSQLGLIGDDIERENWKAFFQSSSGSTFLHLKDKNDKALLGKIVSALEELPKEIRSGFEILDKQKLLEAGAHPDAVLALAAKEGYKFGTSWNEELFSASSGGVHGYFPDFKNIQTGMIIYGNQNHSLEKPVDNVRLIDFAPIISELLKLDPEGFDGKIPDSIKGKLLKK</sequence>
<dbReference type="SUPFAM" id="SSF53649">
    <property type="entry name" value="Alkaline phosphatase-like"/>
    <property type="match status" value="1"/>
</dbReference>
<comment type="caution">
    <text evidence="2">The sequence shown here is derived from an EMBL/GenBank/DDBJ whole genome shotgun (WGS) entry which is preliminary data.</text>
</comment>
<evidence type="ECO:0000256" key="1">
    <source>
        <dbReference type="SAM" id="SignalP"/>
    </source>
</evidence>
<gene>
    <name evidence="2" type="ORF">ACFSKL_11910</name>
</gene>
<keyword evidence="3" id="KW-1185">Reference proteome</keyword>
<reference evidence="3" key="1">
    <citation type="journal article" date="2019" name="Int. J. Syst. Evol. Microbiol.">
        <title>The Global Catalogue of Microorganisms (GCM) 10K type strain sequencing project: providing services to taxonomists for standard genome sequencing and annotation.</title>
        <authorList>
            <consortium name="The Broad Institute Genomics Platform"/>
            <consortium name="The Broad Institute Genome Sequencing Center for Infectious Disease"/>
            <person name="Wu L."/>
            <person name="Ma J."/>
        </authorList>
    </citation>
    <scope>NUCLEOTIDE SEQUENCE [LARGE SCALE GENOMIC DNA]</scope>
    <source>
        <strain evidence="3">CGMCC 1.15180</strain>
    </source>
</reference>
<accession>A0ABW4VP88</accession>
<proteinExistence type="predicted"/>
<dbReference type="EMBL" id="JBHUHR010000033">
    <property type="protein sequence ID" value="MFD2035501.1"/>
    <property type="molecule type" value="Genomic_DNA"/>
</dbReference>
<dbReference type="Pfam" id="PF01663">
    <property type="entry name" value="Phosphodiest"/>
    <property type="match status" value="1"/>
</dbReference>
<feature type="chain" id="PRO_5045497827" evidence="1">
    <location>
        <begin position="21"/>
        <end position="454"/>
    </location>
</feature>
<keyword evidence="1" id="KW-0732">Signal</keyword>
<dbReference type="RefSeq" id="WP_376886466.1">
    <property type="nucleotide sequence ID" value="NZ_JBHUHR010000033.1"/>
</dbReference>
<dbReference type="CDD" id="cd16018">
    <property type="entry name" value="Enpp"/>
    <property type="match status" value="1"/>
</dbReference>
<dbReference type="PANTHER" id="PTHR10151:SF120">
    <property type="entry name" value="BIS(5'-ADENOSYL)-TRIPHOSPHATASE"/>
    <property type="match status" value="1"/>
</dbReference>
<feature type="signal peptide" evidence="1">
    <location>
        <begin position="1"/>
        <end position="20"/>
    </location>
</feature>
<dbReference type="Gene3D" id="3.40.720.10">
    <property type="entry name" value="Alkaline Phosphatase, subunit A"/>
    <property type="match status" value="1"/>
</dbReference>
<dbReference type="InterPro" id="IPR002591">
    <property type="entry name" value="Phosphodiest/P_Trfase"/>
</dbReference>